<dbReference type="PROSITE" id="PS51257">
    <property type="entry name" value="PROKAR_LIPOPROTEIN"/>
    <property type="match status" value="1"/>
</dbReference>
<comment type="caution">
    <text evidence="2">The sequence shown here is derived from an EMBL/GenBank/DDBJ whole genome shotgun (WGS) entry which is preliminary data.</text>
</comment>
<organism evidence="2 3">
    <name type="scientific">Ruixingdingia sedimenti</name>
    <dbReference type="NCBI Taxonomy" id="3073604"/>
    <lineage>
        <taxon>Bacteria</taxon>
        <taxon>Pseudomonadati</taxon>
        <taxon>Pseudomonadota</taxon>
        <taxon>Alphaproteobacteria</taxon>
        <taxon>Rhodobacterales</taxon>
        <taxon>Paracoccaceae</taxon>
        <taxon>Ruixingdingia</taxon>
    </lineage>
</organism>
<proteinExistence type="predicted"/>
<evidence type="ECO:0000313" key="2">
    <source>
        <dbReference type="EMBL" id="MDR5651323.1"/>
    </source>
</evidence>
<feature type="chain" id="PRO_5047414709" evidence="1">
    <location>
        <begin position="22"/>
        <end position="48"/>
    </location>
</feature>
<dbReference type="Proteomes" id="UP001247754">
    <property type="component" value="Unassembled WGS sequence"/>
</dbReference>
<protein>
    <submittedName>
        <fullName evidence="2">Uncharacterized protein</fullName>
    </submittedName>
</protein>
<keyword evidence="3" id="KW-1185">Reference proteome</keyword>
<evidence type="ECO:0000256" key="1">
    <source>
        <dbReference type="SAM" id="SignalP"/>
    </source>
</evidence>
<dbReference type="EMBL" id="JAVKPH010000001">
    <property type="protein sequence ID" value="MDR5651323.1"/>
    <property type="molecule type" value="Genomic_DNA"/>
</dbReference>
<accession>A0ABU1F3U7</accession>
<sequence>MTPARALAATLFLLLPGAVLAQGCPSPPGCGPGQIWDPDKGTCVHILA</sequence>
<name>A0ABU1F3U7_9RHOB</name>
<feature type="signal peptide" evidence="1">
    <location>
        <begin position="1"/>
        <end position="21"/>
    </location>
</feature>
<reference evidence="2 3" key="1">
    <citation type="submission" date="2023-09" db="EMBL/GenBank/DDBJ databases">
        <title>Xinfangfangia sedmenti sp. nov., isolated the sedment.</title>
        <authorList>
            <person name="Xu L."/>
        </authorList>
    </citation>
    <scope>NUCLEOTIDE SEQUENCE [LARGE SCALE GENOMIC DNA]</scope>
    <source>
        <strain evidence="2 3">LG-4</strain>
    </source>
</reference>
<evidence type="ECO:0000313" key="3">
    <source>
        <dbReference type="Proteomes" id="UP001247754"/>
    </source>
</evidence>
<dbReference type="RefSeq" id="WP_310455429.1">
    <property type="nucleotide sequence ID" value="NZ_JAVKPH010000001.1"/>
</dbReference>
<keyword evidence="1" id="KW-0732">Signal</keyword>
<gene>
    <name evidence="2" type="ORF">RGD00_01790</name>
</gene>